<keyword evidence="2" id="KW-1185">Reference proteome</keyword>
<protein>
    <submittedName>
        <fullName evidence="1">Uncharacterized protein</fullName>
    </submittedName>
</protein>
<dbReference type="EMBL" id="CAJVCH010022797">
    <property type="protein sequence ID" value="CAG7693561.1"/>
    <property type="molecule type" value="Genomic_DNA"/>
</dbReference>
<dbReference type="AlphaFoldDB" id="A0A8J2JSL0"/>
<name>A0A8J2JSL0_9HEXA</name>
<gene>
    <name evidence="1" type="ORF">AFUS01_LOCUS3762</name>
</gene>
<sequence>YYLIGEYQRSVHKQQSDFCEIDSGMTKPGLEGFETLLLI</sequence>
<comment type="caution">
    <text evidence="1">The sequence shown here is derived from an EMBL/GenBank/DDBJ whole genome shotgun (WGS) entry which is preliminary data.</text>
</comment>
<dbReference type="Proteomes" id="UP000708208">
    <property type="component" value="Unassembled WGS sequence"/>
</dbReference>
<evidence type="ECO:0000313" key="2">
    <source>
        <dbReference type="Proteomes" id="UP000708208"/>
    </source>
</evidence>
<reference evidence="1" key="1">
    <citation type="submission" date="2021-06" db="EMBL/GenBank/DDBJ databases">
        <authorList>
            <person name="Hodson N. C."/>
            <person name="Mongue J. A."/>
            <person name="Jaron S. K."/>
        </authorList>
    </citation>
    <scope>NUCLEOTIDE SEQUENCE</scope>
</reference>
<feature type="non-terminal residue" evidence="1">
    <location>
        <position position="1"/>
    </location>
</feature>
<evidence type="ECO:0000313" key="1">
    <source>
        <dbReference type="EMBL" id="CAG7693561.1"/>
    </source>
</evidence>
<organism evidence="1 2">
    <name type="scientific">Allacma fusca</name>
    <dbReference type="NCBI Taxonomy" id="39272"/>
    <lineage>
        <taxon>Eukaryota</taxon>
        <taxon>Metazoa</taxon>
        <taxon>Ecdysozoa</taxon>
        <taxon>Arthropoda</taxon>
        <taxon>Hexapoda</taxon>
        <taxon>Collembola</taxon>
        <taxon>Symphypleona</taxon>
        <taxon>Sminthuridae</taxon>
        <taxon>Allacma</taxon>
    </lineage>
</organism>
<proteinExistence type="predicted"/>
<accession>A0A8J2JSL0</accession>